<dbReference type="KEGG" id="sacd:HS1genome_0119"/>
<dbReference type="GO" id="GO:0031591">
    <property type="term" value="P:wybutosine biosynthetic process"/>
    <property type="evidence" value="ECO:0007669"/>
    <property type="project" value="InterPro"/>
</dbReference>
<reference evidence="9" key="3">
    <citation type="journal article" date="2019" name="BMC Res. Notes">
        <title>Complete genome sequence of the Sulfodiicoccus acidiphilus strain HS-1T, the first crenarchaeon that lacks polB3, isolated from an acidic hot spring in Ohwaku-dani, Hakone, Japan.</title>
        <authorList>
            <person name="Sakai H.D."/>
            <person name="Kurosawa N."/>
        </authorList>
    </citation>
    <scope>NUCLEOTIDE SEQUENCE</scope>
    <source>
        <strain evidence="9">HS-1</strain>
    </source>
</reference>
<evidence type="ECO:0000256" key="7">
    <source>
        <dbReference type="HAMAP-Rule" id="MF_00266"/>
    </source>
</evidence>
<evidence type="ECO:0000256" key="3">
    <source>
        <dbReference type="ARBA" id="ARBA00022679"/>
    </source>
</evidence>
<dbReference type="NCBIfam" id="NF003263">
    <property type="entry name" value="PRK04235.1-1"/>
    <property type="match status" value="1"/>
</dbReference>
<dbReference type="Proteomes" id="UP000616143">
    <property type="component" value="Unassembled WGS sequence"/>
</dbReference>
<organism evidence="9 11">
    <name type="scientific">Sulfodiicoccus acidiphilus</name>
    <dbReference type="NCBI Taxonomy" id="1670455"/>
    <lineage>
        <taxon>Archaea</taxon>
        <taxon>Thermoproteota</taxon>
        <taxon>Thermoprotei</taxon>
        <taxon>Sulfolobales</taxon>
        <taxon>Sulfolobaceae</taxon>
        <taxon>Sulfodiicoccus</taxon>
    </lineage>
</organism>
<dbReference type="Gene3D" id="3.30.1960.10">
    <property type="entry name" value="tRNA wybutosine-synthesizing-like"/>
    <property type="match status" value="1"/>
</dbReference>
<evidence type="ECO:0000256" key="5">
    <source>
        <dbReference type="ARBA" id="ARBA00022694"/>
    </source>
</evidence>
<evidence type="ECO:0000313" key="10">
    <source>
        <dbReference type="EMBL" id="GGT86278.1"/>
    </source>
</evidence>
<name>A0A348B0M8_9CREN</name>
<reference evidence="10" key="1">
    <citation type="journal article" date="2014" name="Int. J. Syst. Evol. Microbiol.">
        <title>Complete genome sequence of Corynebacterium casei LMG S-19264T (=DSM 44701T), isolated from a smear-ripened cheese.</title>
        <authorList>
            <consortium name="US DOE Joint Genome Institute (JGI-PGF)"/>
            <person name="Walter F."/>
            <person name="Albersmeier A."/>
            <person name="Kalinowski J."/>
            <person name="Ruckert C."/>
        </authorList>
    </citation>
    <scope>NUCLEOTIDE SEQUENCE</scope>
    <source>
        <strain evidence="10">JCM 31740</strain>
    </source>
</reference>
<dbReference type="EMBL" id="AP018553">
    <property type="protein sequence ID" value="BBD71730.1"/>
    <property type="molecule type" value="Genomic_DNA"/>
</dbReference>
<evidence type="ECO:0000256" key="2">
    <source>
        <dbReference type="ARBA" id="ARBA00022603"/>
    </source>
</evidence>
<dbReference type="SUPFAM" id="SSF111278">
    <property type="entry name" value="SSo0622-like"/>
    <property type="match status" value="1"/>
</dbReference>
<dbReference type="Proteomes" id="UP000276741">
    <property type="component" value="Chromosome"/>
</dbReference>
<dbReference type="InterPro" id="IPR003827">
    <property type="entry name" value="tRNA_yW-synthesising"/>
</dbReference>
<dbReference type="EMBL" id="BMQS01000001">
    <property type="protein sequence ID" value="GGT86278.1"/>
    <property type="molecule type" value="Genomic_DNA"/>
</dbReference>
<dbReference type="AlphaFoldDB" id="A0A348B0M8"/>
<dbReference type="InterPro" id="IPR022908">
    <property type="entry name" value="Taw3"/>
</dbReference>
<evidence type="ECO:0000313" key="9">
    <source>
        <dbReference type="EMBL" id="BBD71730.1"/>
    </source>
</evidence>
<evidence type="ECO:0000256" key="4">
    <source>
        <dbReference type="ARBA" id="ARBA00022691"/>
    </source>
</evidence>
<keyword evidence="4 7" id="KW-0949">S-adenosyl-L-methionine</keyword>
<dbReference type="InterPro" id="IPR036602">
    <property type="entry name" value="tRNA_yW-synthesising-like_sf"/>
</dbReference>
<comment type="function">
    <text evidence="7">S-adenosyl-L-methionine-dependent methyltransferase that acts as a component of the wyosine derivatives biosynthesis pathway. Probably methylates N-4 position of wybutosine-86 to produce wybutosine-72.</text>
</comment>
<accession>A0A348B0M8</accession>
<gene>
    <name evidence="7" type="primary">taw3</name>
    <name evidence="10" type="ORF">GCM10007116_00270</name>
    <name evidence="9" type="ORF">HS1genome_0119</name>
</gene>
<dbReference type="Pfam" id="PF02676">
    <property type="entry name" value="TYW3"/>
    <property type="match status" value="1"/>
</dbReference>
<dbReference type="HAMAP" id="MF_00266">
    <property type="entry name" value="TYW3_archaea"/>
    <property type="match status" value="1"/>
</dbReference>
<reference evidence="11" key="2">
    <citation type="submission" date="2018-04" db="EMBL/GenBank/DDBJ databases">
        <title>Complete genome sequence of Sulfodiicoccus acidiphilus strain HS-1.</title>
        <authorList>
            <person name="Sakai H.D."/>
            <person name="Kurosawa N."/>
        </authorList>
    </citation>
    <scope>NUCLEOTIDE SEQUENCE [LARGE SCALE GENOMIC DNA]</scope>
    <source>
        <strain evidence="11">HS-1</strain>
    </source>
</reference>
<evidence type="ECO:0000256" key="1">
    <source>
        <dbReference type="ARBA" id="ARBA00008569"/>
    </source>
</evidence>
<feature type="domain" description="tRNA wybutosine-synthesizing protein" evidence="8">
    <location>
        <begin position="2"/>
        <end position="180"/>
    </location>
</feature>
<dbReference type="EC" id="2.1.1.282" evidence="7"/>
<comment type="catalytic activity">
    <reaction evidence="7">
        <text>4-demethyl-7-[(3S)-3-amino-3-carboxypropyl]wyosine(37) in tRNA(Phe) + S-adenosyl-L-methionine = 7-[(3S)-3-amino-3-carboxypropyl]wyosine(37) in tRNA(Phe) + S-adenosyl-L-homocysteine + H(+)</text>
        <dbReference type="Rhea" id="RHEA:36635"/>
        <dbReference type="Rhea" id="RHEA-COMP:10378"/>
        <dbReference type="Rhea" id="RHEA-COMP:10379"/>
        <dbReference type="ChEBI" id="CHEBI:15378"/>
        <dbReference type="ChEBI" id="CHEBI:57856"/>
        <dbReference type="ChEBI" id="CHEBI:59789"/>
        <dbReference type="ChEBI" id="CHEBI:73543"/>
        <dbReference type="ChEBI" id="CHEBI:73550"/>
        <dbReference type="EC" id="2.1.1.282"/>
    </reaction>
</comment>
<evidence type="ECO:0000259" key="8">
    <source>
        <dbReference type="Pfam" id="PF02676"/>
    </source>
</evidence>
<keyword evidence="11" id="KW-1185">Reference proteome</keyword>
<protein>
    <recommendedName>
        <fullName evidence="6 7">tRNA(Phe) 7-((3-amino-3-carboxypropyl)-4-demethylwyosine(37)-N(4))-methyltransferase</fullName>
        <ecNumber evidence="7">2.1.1.282</ecNumber>
    </recommendedName>
    <alternativeName>
        <fullName evidence="7">tRNA wyosine derivatives biosynthesis protein Taw3</fullName>
    </alternativeName>
</protein>
<keyword evidence="5 7" id="KW-0819">tRNA processing</keyword>
<dbReference type="PANTHER" id="PTHR48418:SF1">
    <property type="entry name" value="TRNA WYBUTOSINE-SYNTHESIZING PROTEIN 3"/>
    <property type="match status" value="1"/>
</dbReference>
<proteinExistence type="inferred from homology"/>
<reference evidence="10" key="4">
    <citation type="submission" date="2020-09" db="EMBL/GenBank/DDBJ databases">
        <authorList>
            <person name="Sun Q."/>
            <person name="Ohkuma M."/>
        </authorList>
    </citation>
    <scope>NUCLEOTIDE SEQUENCE</scope>
    <source>
        <strain evidence="10">JCM 31740</strain>
    </source>
</reference>
<dbReference type="GO" id="GO:0030488">
    <property type="term" value="P:tRNA methylation"/>
    <property type="evidence" value="ECO:0007669"/>
    <property type="project" value="InterPro"/>
</dbReference>
<evidence type="ECO:0000256" key="6">
    <source>
        <dbReference type="ARBA" id="ARBA00030554"/>
    </source>
</evidence>
<sequence length="183" mass="20864">MKKEKAYQRIFKDREIGYLDPDILPTLQAFFSWPNLFTKSSCSGRITVIDAHMPWDRKNSTVVFKDHLGITSNQLDAVVEKGALRKLWLIVQGPIFHVYAKTLDDVWKLLQVSRSVGFKHSGLLTKNSNGYLVEVRSGVRMDHLLYDRSPLSEFGPVVSVANEVLKRGKERLFSLTQALKDSI</sequence>
<dbReference type="GO" id="GO:0008175">
    <property type="term" value="F:tRNA methyltransferase activity"/>
    <property type="evidence" value="ECO:0007669"/>
    <property type="project" value="InterPro"/>
</dbReference>
<keyword evidence="2 7" id="KW-0489">Methyltransferase</keyword>
<evidence type="ECO:0000313" key="11">
    <source>
        <dbReference type="Proteomes" id="UP000276741"/>
    </source>
</evidence>
<keyword evidence="3 7" id="KW-0808">Transferase</keyword>
<comment type="similarity">
    <text evidence="1 7">Belongs to the TYW3 family.</text>
</comment>
<dbReference type="PANTHER" id="PTHR48418">
    <property type="entry name" value="TRNA WYBUTOSINE-SYNTHESIZING PROTEIN 3"/>
    <property type="match status" value="1"/>
</dbReference>